<sequence>MSAGWAVCGNFADFAALPSVVLVEIYKHLSFEDRLRASSTCRAWRECLFHPRFWTSLTVRLGRKRNKWRRAEFLGRKCGRFVRHFELEFDCSSGQIVSQCIAVLTLLGDNRQLASLSLRPTACVVAWPLCSCGGSRANGCAANENETVAVYDRFVEAIRQVIRTSVSLEHLSLGCLEDLVLQSDSLLALLALHQRRSLRQLHLASAKEDPDHYPIPEVRLRRLQSLERLSTLGVDYDYVCDQLLLLLGEQTQLLSLVLHVHGLDDRQRVCDRSWEELRRSCPRLRVTLVLLHTCESLSTVRSVLSPAMPLRDFRSYFSEGFRGEVLDVLSARYAETLQTVAVVNALSEGQSTPRRTFAVRAESPVVMLAWRCHQLGSLQLVGHEIADTDVIAIARLRGSQLKELMVPADCVSESSGGPYYSELRPSDVRLLEAEVSSSLLRTWTLSTLRSPAQSETGQTRSYLRTLQQLQSYGGSA</sequence>
<gene>
    <name evidence="1" type="ORF">HPB47_027022</name>
</gene>
<evidence type="ECO:0000313" key="1">
    <source>
        <dbReference type="EMBL" id="KAG0425825.1"/>
    </source>
</evidence>
<evidence type="ECO:0000313" key="2">
    <source>
        <dbReference type="Proteomes" id="UP000805193"/>
    </source>
</evidence>
<reference evidence="1 2" key="1">
    <citation type="journal article" date="2020" name="Cell">
        <title>Large-Scale Comparative Analyses of Tick Genomes Elucidate Their Genetic Diversity and Vector Capacities.</title>
        <authorList>
            <consortium name="Tick Genome and Microbiome Consortium (TIGMIC)"/>
            <person name="Jia N."/>
            <person name="Wang J."/>
            <person name="Shi W."/>
            <person name="Du L."/>
            <person name="Sun Y."/>
            <person name="Zhan W."/>
            <person name="Jiang J.F."/>
            <person name="Wang Q."/>
            <person name="Zhang B."/>
            <person name="Ji P."/>
            <person name="Bell-Sakyi L."/>
            <person name="Cui X.M."/>
            <person name="Yuan T.T."/>
            <person name="Jiang B.G."/>
            <person name="Yang W.F."/>
            <person name="Lam T.T."/>
            <person name="Chang Q.C."/>
            <person name="Ding S.J."/>
            <person name="Wang X.J."/>
            <person name="Zhu J.G."/>
            <person name="Ruan X.D."/>
            <person name="Zhao L."/>
            <person name="Wei J.T."/>
            <person name="Ye R.Z."/>
            <person name="Que T.C."/>
            <person name="Du C.H."/>
            <person name="Zhou Y.H."/>
            <person name="Cheng J.X."/>
            <person name="Dai P.F."/>
            <person name="Guo W.B."/>
            <person name="Han X.H."/>
            <person name="Huang E.J."/>
            <person name="Li L.F."/>
            <person name="Wei W."/>
            <person name="Gao Y.C."/>
            <person name="Liu J.Z."/>
            <person name="Shao H.Z."/>
            <person name="Wang X."/>
            <person name="Wang C.C."/>
            <person name="Yang T.C."/>
            <person name="Huo Q.B."/>
            <person name="Li W."/>
            <person name="Chen H.Y."/>
            <person name="Chen S.E."/>
            <person name="Zhou L.G."/>
            <person name="Ni X.B."/>
            <person name="Tian J.H."/>
            <person name="Sheng Y."/>
            <person name="Liu T."/>
            <person name="Pan Y.S."/>
            <person name="Xia L.Y."/>
            <person name="Li J."/>
            <person name="Zhao F."/>
            <person name="Cao W.C."/>
        </authorList>
    </citation>
    <scope>NUCLEOTIDE SEQUENCE [LARGE SCALE GENOMIC DNA]</scope>
    <source>
        <strain evidence="1">Iper-2018</strain>
    </source>
</reference>
<dbReference type="EMBL" id="JABSTQ010009795">
    <property type="protein sequence ID" value="KAG0425825.1"/>
    <property type="molecule type" value="Genomic_DNA"/>
</dbReference>
<name>A0AC60PX03_IXOPE</name>
<accession>A0AC60PX03</accession>
<keyword evidence="2" id="KW-1185">Reference proteome</keyword>
<comment type="caution">
    <text evidence="1">The sequence shown here is derived from an EMBL/GenBank/DDBJ whole genome shotgun (WGS) entry which is preliminary data.</text>
</comment>
<protein>
    <submittedName>
        <fullName evidence="1">Uncharacterized protein</fullName>
    </submittedName>
</protein>
<proteinExistence type="predicted"/>
<organism evidence="1 2">
    <name type="scientific">Ixodes persulcatus</name>
    <name type="common">Taiga tick</name>
    <dbReference type="NCBI Taxonomy" id="34615"/>
    <lineage>
        <taxon>Eukaryota</taxon>
        <taxon>Metazoa</taxon>
        <taxon>Ecdysozoa</taxon>
        <taxon>Arthropoda</taxon>
        <taxon>Chelicerata</taxon>
        <taxon>Arachnida</taxon>
        <taxon>Acari</taxon>
        <taxon>Parasitiformes</taxon>
        <taxon>Ixodida</taxon>
        <taxon>Ixodoidea</taxon>
        <taxon>Ixodidae</taxon>
        <taxon>Ixodinae</taxon>
        <taxon>Ixodes</taxon>
    </lineage>
</organism>
<dbReference type="Proteomes" id="UP000805193">
    <property type="component" value="Unassembled WGS sequence"/>
</dbReference>